<organism evidence="1">
    <name type="scientific">Knufia peltigerae</name>
    <dbReference type="NCBI Taxonomy" id="1002370"/>
    <lineage>
        <taxon>Eukaryota</taxon>
        <taxon>Fungi</taxon>
        <taxon>Dikarya</taxon>
        <taxon>Ascomycota</taxon>
        <taxon>Pezizomycotina</taxon>
        <taxon>Eurotiomycetes</taxon>
        <taxon>Chaetothyriomycetidae</taxon>
        <taxon>Chaetothyriales</taxon>
        <taxon>Trichomeriaceae</taxon>
        <taxon>Knufia</taxon>
    </lineage>
</organism>
<proteinExistence type="predicted"/>
<dbReference type="AlphaFoldDB" id="A0AA39CWD6"/>
<comment type="caution">
    <text evidence="1">The sequence shown here is derived from an EMBL/GenBank/DDBJ whole genome shotgun (WGS) entry which is preliminary data.</text>
</comment>
<accession>A0AA39CWD6</accession>
<gene>
    <name evidence="1" type="ORF">H2204_008041</name>
</gene>
<protein>
    <submittedName>
        <fullName evidence="1">Uncharacterized protein</fullName>
    </submittedName>
</protein>
<reference evidence="1" key="1">
    <citation type="submission" date="2022-10" db="EMBL/GenBank/DDBJ databases">
        <title>Culturing micro-colonial fungi from biological soil crusts in the Mojave desert and describing Neophaeococcomyces mojavensis, and introducing the new genera and species Taxawa tesnikishii.</title>
        <authorList>
            <person name="Kurbessoian T."/>
            <person name="Stajich J.E."/>
        </authorList>
    </citation>
    <scope>NUCLEOTIDE SEQUENCE</scope>
    <source>
        <strain evidence="1">TK_35</strain>
    </source>
</reference>
<name>A0AA39CWD6_9EURO</name>
<evidence type="ECO:0000313" key="1">
    <source>
        <dbReference type="EMBL" id="KAJ9631595.1"/>
    </source>
</evidence>
<sequence length="234" mass="25553">MRLTPDAAYRRSDRHDYTARPPTKEWSLMTFPRRLRRCLVLSALLPCVAANAASTAMPSLQQAQAAMDRMFDQAIADRPASDSSRLVAETFRPRLQALDSCAPAEAGDAVDCIATASAGINSRPQLLRLALVGGVWTLPDQRDVPVPAPPKDRVQTLLRERIAVQAQQQADPTLRARYEQAAGTLQVQEVRSCDVASDRAVIECTVRAGDGNEQGEQSMAFVRVDGQWQNAPGD</sequence>
<dbReference type="EMBL" id="JAPDRN010000056">
    <property type="protein sequence ID" value="KAJ9631595.1"/>
    <property type="molecule type" value="Genomic_DNA"/>
</dbReference>